<name>A0A1F4UAY4_UNCW3</name>
<dbReference type="InterPro" id="IPR036942">
    <property type="entry name" value="Beta-barrel_TonB_sf"/>
</dbReference>
<comment type="caution">
    <text evidence="12">The sequence shown here is derived from an EMBL/GenBank/DDBJ whole genome shotgun (WGS) entry which is preliminary data.</text>
</comment>
<reference evidence="12 13" key="1">
    <citation type="journal article" date="2016" name="Nat. Commun.">
        <title>Thousands of microbial genomes shed light on interconnected biogeochemical processes in an aquifer system.</title>
        <authorList>
            <person name="Anantharaman K."/>
            <person name="Brown C.T."/>
            <person name="Hug L.A."/>
            <person name="Sharon I."/>
            <person name="Castelle C.J."/>
            <person name="Probst A.J."/>
            <person name="Thomas B.C."/>
            <person name="Singh A."/>
            <person name="Wilkins M.J."/>
            <person name="Karaoz U."/>
            <person name="Brodie E.L."/>
            <person name="Williams K.H."/>
            <person name="Hubbard S.S."/>
            <person name="Banfield J.F."/>
        </authorList>
    </citation>
    <scope>NUCLEOTIDE SEQUENCE [LARGE SCALE GENOMIC DNA]</scope>
</reference>
<evidence type="ECO:0000313" key="12">
    <source>
        <dbReference type="EMBL" id="OGC42104.1"/>
    </source>
</evidence>
<sequence length="852" mass="97477">MAYLLILCLINGTTGKVQGTVRDQATKESIVGANIEILGTELGTASDENGDFFILSVPRGRYTIEISYIGYQSKRVENAVVEIDQTVRLNITLTQTTIEMPPITVTSEIPQVKKDMVGTTYILRSTEITTLPIDYAIEMIAFQPAVTRTDTGIHVRGGRSSEVQYMIDNVSIIDPQTGDLAIAISKGVIDEVIFLPGGFDVEYGRAMSGVINVITAFPKDNIELKGFTKTERIMPYYFDFGYENYNGAVHIPINKKNKGYFSIDLMQTNDWDPKLFILPHKNRSDYSFYGKWIAAPSGKFNLMLSGAMSNSQFDRYNSEWKYNLDHYRSDHRQSDLQILSLSFLPDSRKLFNLNLNRLYTNLNYGVRVPGSYGFFNPFQFQDYETLRWPAAGSDNPFGAVHQDIVCEGDYPEYRENSSQVLKTHFSTIAQLNRYHELKAGVEYAQMDFNNFTYFVSDSQNQLIDEYNYQPSEYSVYIQDNIDFRGLYAKIGCRYDHFSSGVNNIEPKTVISPRLGISFMVTEKFIFRTNVGSYAQPPLYDKQYVYYGLYPFPSYLVSGGWLPLVGNPDLKPEKTVSYEIGFQGAINPNLTATLNSFYKDVADLIGTRLVLSAPHNYVQYRNIEYANIKGVETILEFANSLYTGKISYTLSFARGSSSYAEEVYRRYYADNPDTTFIPEAKDYPLDFDQRHKLFFQGMFKLPLQTKLYLFAFFGEGFPYTPPGPEGKYEERNYAYLPVQKQIDCVLSKSFKISRLQAAINFEIINLLDIRNEINSHFPLVPLEDIKLTDFEEQTSYVAIDRAYYSPQADLSHDGLLVPYEQYRAFYDMMKESDDWVNAYTAPRRARVGVNIVF</sequence>
<comment type="similarity">
    <text evidence="10">Belongs to the TonB-dependent receptor family.</text>
</comment>
<dbReference type="InterPro" id="IPR008969">
    <property type="entry name" value="CarboxyPept-like_regulatory"/>
</dbReference>
<evidence type="ECO:0000259" key="11">
    <source>
        <dbReference type="Pfam" id="PF00593"/>
    </source>
</evidence>
<keyword evidence="2 10" id="KW-0813">Transport</keyword>
<dbReference type="Gene3D" id="2.60.40.1120">
    <property type="entry name" value="Carboxypeptidase-like, regulatory domain"/>
    <property type="match status" value="1"/>
</dbReference>
<dbReference type="SUPFAM" id="SSF49464">
    <property type="entry name" value="Carboxypeptidase regulatory domain-like"/>
    <property type="match status" value="1"/>
</dbReference>
<gene>
    <name evidence="12" type="ORF">A2Y85_03895</name>
</gene>
<dbReference type="GO" id="GO:0044718">
    <property type="term" value="P:siderophore transmembrane transport"/>
    <property type="evidence" value="ECO:0007669"/>
    <property type="project" value="TreeGrafter"/>
</dbReference>
<dbReference type="GO" id="GO:0009279">
    <property type="term" value="C:cell outer membrane"/>
    <property type="evidence" value="ECO:0007669"/>
    <property type="project" value="UniProtKB-SubCell"/>
</dbReference>
<evidence type="ECO:0000313" key="13">
    <source>
        <dbReference type="Proteomes" id="UP000177025"/>
    </source>
</evidence>
<evidence type="ECO:0000256" key="4">
    <source>
        <dbReference type="ARBA" id="ARBA00022692"/>
    </source>
</evidence>
<comment type="subcellular location">
    <subcellularLocation>
        <location evidence="1 10">Cell outer membrane</location>
        <topology evidence="1 10">Multi-pass membrane protein</topology>
    </subcellularLocation>
</comment>
<keyword evidence="4 10" id="KW-0812">Transmembrane</keyword>
<evidence type="ECO:0000256" key="6">
    <source>
        <dbReference type="ARBA" id="ARBA00023077"/>
    </source>
</evidence>
<keyword evidence="9 10" id="KW-0998">Cell outer membrane</keyword>
<dbReference type="PANTHER" id="PTHR30069:SF29">
    <property type="entry name" value="HEMOGLOBIN AND HEMOGLOBIN-HAPTOGLOBIN-BINDING PROTEIN 1-RELATED"/>
    <property type="match status" value="1"/>
</dbReference>
<feature type="domain" description="TonB-dependent receptor-like beta-barrel" evidence="11">
    <location>
        <begin position="306"/>
        <end position="694"/>
    </location>
</feature>
<dbReference type="Gene3D" id="2.40.170.20">
    <property type="entry name" value="TonB-dependent receptor, beta-barrel domain"/>
    <property type="match status" value="1"/>
</dbReference>
<evidence type="ECO:0000256" key="7">
    <source>
        <dbReference type="ARBA" id="ARBA00023136"/>
    </source>
</evidence>
<keyword evidence="8" id="KW-0675">Receptor</keyword>
<dbReference type="AlphaFoldDB" id="A0A1F4UAY4"/>
<dbReference type="GO" id="GO:0015344">
    <property type="term" value="F:siderophore uptake transmembrane transporter activity"/>
    <property type="evidence" value="ECO:0007669"/>
    <property type="project" value="TreeGrafter"/>
</dbReference>
<dbReference type="InterPro" id="IPR039426">
    <property type="entry name" value="TonB-dep_rcpt-like"/>
</dbReference>
<evidence type="ECO:0000256" key="10">
    <source>
        <dbReference type="PROSITE-ProRule" id="PRU01360"/>
    </source>
</evidence>
<accession>A0A1F4UAY4</accession>
<evidence type="ECO:0000256" key="1">
    <source>
        <dbReference type="ARBA" id="ARBA00004571"/>
    </source>
</evidence>
<evidence type="ECO:0000256" key="9">
    <source>
        <dbReference type="ARBA" id="ARBA00023237"/>
    </source>
</evidence>
<dbReference type="InterPro" id="IPR037066">
    <property type="entry name" value="Plug_dom_sf"/>
</dbReference>
<dbReference type="EMBL" id="MEUM01000082">
    <property type="protein sequence ID" value="OGC42104.1"/>
    <property type="molecule type" value="Genomic_DNA"/>
</dbReference>
<protein>
    <recommendedName>
        <fullName evidence="11">TonB-dependent receptor-like beta-barrel domain-containing protein</fullName>
    </recommendedName>
</protein>
<dbReference type="Proteomes" id="UP000177025">
    <property type="component" value="Unassembled WGS sequence"/>
</dbReference>
<organism evidence="12 13">
    <name type="scientific">candidate division WOR-3 bacterium RBG_13_43_14</name>
    <dbReference type="NCBI Taxonomy" id="1802590"/>
    <lineage>
        <taxon>Bacteria</taxon>
        <taxon>Bacteria division WOR-3</taxon>
    </lineage>
</organism>
<keyword evidence="7 10" id="KW-0472">Membrane</keyword>
<dbReference type="PANTHER" id="PTHR30069">
    <property type="entry name" value="TONB-DEPENDENT OUTER MEMBRANE RECEPTOR"/>
    <property type="match status" value="1"/>
</dbReference>
<dbReference type="Pfam" id="PF13620">
    <property type="entry name" value="CarboxypepD_reg"/>
    <property type="match status" value="1"/>
</dbReference>
<evidence type="ECO:0000256" key="5">
    <source>
        <dbReference type="ARBA" id="ARBA00022729"/>
    </source>
</evidence>
<dbReference type="SUPFAM" id="SSF56935">
    <property type="entry name" value="Porins"/>
    <property type="match status" value="1"/>
</dbReference>
<keyword evidence="3 10" id="KW-1134">Transmembrane beta strand</keyword>
<proteinExistence type="inferred from homology"/>
<keyword evidence="5" id="KW-0732">Signal</keyword>
<keyword evidence="6" id="KW-0798">TonB box</keyword>
<evidence type="ECO:0000256" key="8">
    <source>
        <dbReference type="ARBA" id="ARBA00023170"/>
    </source>
</evidence>
<evidence type="ECO:0000256" key="3">
    <source>
        <dbReference type="ARBA" id="ARBA00022452"/>
    </source>
</evidence>
<evidence type="ECO:0000256" key="2">
    <source>
        <dbReference type="ARBA" id="ARBA00022448"/>
    </source>
</evidence>
<dbReference type="Gene3D" id="2.170.130.10">
    <property type="entry name" value="TonB-dependent receptor, plug domain"/>
    <property type="match status" value="1"/>
</dbReference>
<dbReference type="InterPro" id="IPR000531">
    <property type="entry name" value="Beta-barrel_TonB"/>
</dbReference>
<dbReference type="PROSITE" id="PS52016">
    <property type="entry name" value="TONB_DEPENDENT_REC_3"/>
    <property type="match status" value="1"/>
</dbReference>
<dbReference type="Pfam" id="PF00593">
    <property type="entry name" value="TonB_dep_Rec_b-barrel"/>
    <property type="match status" value="1"/>
</dbReference>